<dbReference type="Proteomes" id="UP000290037">
    <property type="component" value="Unassembled WGS sequence"/>
</dbReference>
<dbReference type="EMBL" id="FQXT01000007">
    <property type="protein sequence ID" value="SHI25801.1"/>
    <property type="molecule type" value="Genomic_DNA"/>
</dbReference>
<name>A0A1M5ZNM6_9FLAO</name>
<dbReference type="RefSeq" id="WP_072984957.1">
    <property type="nucleotide sequence ID" value="NZ_FQXT01000007.1"/>
</dbReference>
<keyword evidence="1" id="KW-1133">Transmembrane helix</keyword>
<keyword evidence="5" id="KW-1185">Reference proteome</keyword>
<organism evidence="3 4">
    <name type="scientific">Leeuwenhoekiella palythoae</name>
    <dbReference type="NCBI Taxonomy" id="573501"/>
    <lineage>
        <taxon>Bacteria</taxon>
        <taxon>Pseudomonadati</taxon>
        <taxon>Bacteroidota</taxon>
        <taxon>Flavobacteriia</taxon>
        <taxon>Flavobacteriales</taxon>
        <taxon>Flavobacteriaceae</taxon>
        <taxon>Leeuwenhoekiella</taxon>
    </lineage>
</organism>
<feature type="transmembrane region" description="Helical" evidence="1">
    <location>
        <begin position="129"/>
        <end position="147"/>
    </location>
</feature>
<dbReference type="Pfam" id="PF20108">
    <property type="entry name" value="DUF6498"/>
    <property type="match status" value="1"/>
</dbReference>
<reference evidence="2 5" key="3">
    <citation type="submission" date="2018-07" db="EMBL/GenBank/DDBJ databases">
        <title>Leeuwenhoekiella genomics.</title>
        <authorList>
            <person name="Tahon G."/>
            <person name="Willems A."/>
        </authorList>
    </citation>
    <scope>NUCLEOTIDE SEQUENCE [LARGE SCALE GENOMIC DNA]</scope>
    <source>
        <strain evidence="2 5">LMG 24856</strain>
    </source>
</reference>
<dbReference type="Proteomes" id="UP000184240">
    <property type="component" value="Unassembled WGS sequence"/>
</dbReference>
<feature type="transmembrane region" description="Helical" evidence="1">
    <location>
        <begin position="80"/>
        <end position="103"/>
    </location>
</feature>
<reference evidence="3" key="2">
    <citation type="submission" date="2016-11" db="EMBL/GenBank/DDBJ databases">
        <authorList>
            <person name="Jaros S."/>
            <person name="Januszkiewicz K."/>
            <person name="Wedrychowicz H."/>
        </authorList>
    </citation>
    <scope>NUCLEOTIDE SEQUENCE [LARGE SCALE GENOMIC DNA]</scope>
    <source>
        <strain evidence="3">DSM 19859</strain>
    </source>
</reference>
<dbReference type="InterPro" id="IPR045466">
    <property type="entry name" value="DUF6498"/>
</dbReference>
<evidence type="ECO:0000313" key="4">
    <source>
        <dbReference type="Proteomes" id="UP000184240"/>
    </source>
</evidence>
<dbReference type="OrthoDB" id="1200986at2"/>
<evidence type="ECO:0000313" key="5">
    <source>
        <dbReference type="Proteomes" id="UP000290037"/>
    </source>
</evidence>
<protein>
    <submittedName>
        <fullName evidence="3">Uncharacterized protein</fullName>
    </submittedName>
</protein>
<dbReference type="STRING" id="573501.SAMN04487999_3291"/>
<keyword evidence="1" id="KW-0812">Transmembrane</keyword>
<evidence type="ECO:0000256" key="1">
    <source>
        <dbReference type="SAM" id="Phobius"/>
    </source>
</evidence>
<reference evidence="4" key="1">
    <citation type="submission" date="2016-11" db="EMBL/GenBank/DDBJ databases">
        <authorList>
            <person name="Varghese N."/>
            <person name="Submissions S."/>
        </authorList>
    </citation>
    <scope>NUCLEOTIDE SEQUENCE [LARGE SCALE GENOMIC DNA]</scope>
    <source>
        <strain evidence="4">DSM 19859</strain>
    </source>
</reference>
<dbReference type="EMBL" id="QOVN01000008">
    <property type="protein sequence ID" value="RXG27274.1"/>
    <property type="molecule type" value="Genomic_DNA"/>
</dbReference>
<feature type="transmembrane region" description="Helical" evidence="1">
    <location>
        <begin position="44"/>
        <end position="68"/>
    </location>
</feature>
<dbReference type="AlphaFoldDB" id="A0A1M5ZNM6"/>
<sequence length="247" mass="27777">MEKFNSAVFLKVATPDKSNAALYANALFLLVLLAVGFVTPWSIVMAYFLETIVIGLLNALKMAFCVGFKRHNGGTQGFGIILFFLVHYGFFVAIQSIFAFTFFELGGSTFFTDGIAVLKNYWTLLQLDGMWLLLLSIILNNCFSFATDFLGEKRYLKFTASELMIKPYLRIFIQQFVVVLSGFFLVYLDAGFIAAVLLIILRLGIDMFLVSLRDNSASIDKVADWYASKNAEVSAEEVKKQLKIFTE</sequence>
<evidence type="ECO:0000313" key="3">
    <source>
        <dbReference type="EMBL" id="SHI25801.1"/>
    </source>
</evidence>
<proteinExistence type="predicted"/>
<keyword evidence="1" id="KW-0472">Membrane</keyword>
<evidence type="ECO:0000313" key="2">
    <source>
        <dbReference type="EMBL" id="RXG27274.1"/>
    </source>
</evidence>
<gene>
    <name evidence="2" type="ORF">DSM01_3084</name>
    <name evidence="3" type="ORF">SAMN04487999_3291</name>
</gene>
<accession>A0A1M5ZNM6</accession>
<feature type="transmembrane region" description="Helical" evidence="1">
    <location>
        <begin position="20"/>
        <end position="38"/>
    </location>
</feature>